<evidence type="ECO:0000313" key="3">
    <source>
        <dbReference type="Proteomes" id="UP000649617"/>
    </source>
</evidence>
<name>A0A812IZC1_SYMPI</name>
<dbReference type="AlphaFoldDB" id="A0A812IZC1"/>
<sequence>EPPPPSERRVKVHVSDIQGPLRTISADTTWLILDVKKQLERSEKVARQRQRLLWKDRDADDLEPVCDLIAGAERLDLVLVVCMDKHFKLDLFVGAFRSNWRTLQFASSSLRANPKIVKMALHQDWHALAFASPELRADFSLARLAVRTDGLALQVLPARMQNDRPLVLTAVQQNWRALQYASIRLRGDRDVVLEAVKQDTGALEFASQRLRGDRTVVLLAVRISGAALRFASPKLQADLEVVIEALQQDSKAITYTAPEIRTDPKLHAAVRGNSEVLRFLGYDNRERKNTEQELFDMHMGIFKCPYDDETIAAALRGERFR</sequence>
<keyword evidence="3" id="KW-1185">Reference proteome</keyword>
<protein>
    <submittedName>
        <fullName evidence="2">ACAD11 protein</fullName>
    </submittedName>
</protein>
<feature type="domain" description="DUF4116" evidence="1">
    <location>
        <begin position="188"/>
        <end position="236"/>
    </location>
</feature>
<dbReference type="SUPFAM" id="SSF54236">
    <property type="entry name" value="Ubiquitin-like"/>
    <property type="match status" value="1"/>
</dbReference>
<evidence type="ECO:0000313" key="2">
    <source>
        <dbReference type="EMBL" id="CAE7192449.1"/>
    </source>
</evidence>
<dbReference type="CDD" id="cd17039">
    <property type="entry name" value="Ubl_ubiquitin_like"/>
    <property type="match status" value="1"/>
</dbReference>
<organism evidence="2 3">
    <name type="scientific">Symbiodinium pilosum</name>
    <name type="common">Dinoflagellate</name>
    <dbReference type="NCBI Taxonomy" id="2952"/>
    <lineage>
        <taxon>Eukaryota</taxon>
        <taxon>Sar</taxon>
        <taxon>Alveolata</taxon>
        <taxon>Dinophyceae</taxon>
        <taxon>Suessiales</taxon>
        <taxon>Symbiodiniaceae</taxon>
        <taxon>Symbiodinium</taxon>
    </lineage>
</organism>
<evidence type="ECO:0000259" key="1">
    <source>
        <dbReference type="Pfam" id="PF13475"/>
    </source>
</evidence>
<feature type="non-terminal residue" evidence="2">
    <location>
        <position position="321"/>
    </location>
</feature>
<dbReference type="InterPro" id="IPR025197">
    <property type="entry name" value="DUF4116"/>
</dbReference>
<dbReference type="Proteomes" id="UP000649617">
    <property type="component" value="Unassembled WGS sequence"/>
</dbReference>
<feature type="domain" description="DUF4116" evidence="1">
    <location>
        <begin position="95"/>
        <end position="136"/>
    </location>
</feature>
<dbReference type="Pfam" id="PF13475">
    <property type="entry name" value="DUF4116"/>
    <property type="match status" value="3"/>
</dbReference>
<proteinExistence type="predicted"/>
<dbReference type="InterPro" id="IPR029071">
    <property type="entry name" value="Ubiquitin-like_domsf"/>
</dbReference>
<feature type="domain" description="DUF4116" evidence="1">
    <location>
        <begin position="139"/>
        <end position="186"/>
    </location>
</feature>
<comment type="caution">
    <text evidence="2">The sequence shown here is derived from an EMBL/GenBank/DDBJ whole genome shotgun (WGS) entry which is preliminary data.</text>
</comment>
<dbReference type="OrthoDB" id="443761at2759"/>
<gene>
    <name evidence="2" type="primary">ACAD11</name>
    <name evidence="2" type="ORF">SPIL2461_LOCUS1531</name>
</gene>
<dbReference type="EMBL" id="CAJNIZ010001502">
    <property type="protein sequence ID" value="CAE7192449.1"/>
    <property type="molecule type" value="Genomic_DNA"/>
</dbReference>
<accession>A0A812IZC1</accession>
<reference evidence="2" key="1">
    <citation type="submission" date="2021-02" db="EMBL/GenBank/DDBJ databases">
        <authorList>
            <person name="Dougan E. K."/>
            <person name="Rhodes N."/>
            <person name="Thang M."/>
            <person name="Chan C."/>
        </authorList>
    </citation>
    <scope>NUCLEOTIDE SEQUENCE</scope>
</reference>